<name>A0A0V0QTP3_PSEPJ</name>
<protein>
    <submittedName>
        <fullName evidence="3">Uncharacterized protein</fullName>
    </submittedName>
</protein>
<dbReference type="InParanoid" id="A0A0V0QTP3"/>
<keyword evidence="4" id="KW-1185">Reference proteome</keyword>
<evidence type="ECO:0000313" key="4">
    <source>
        <dbReference type="Proteomes" id="UP000054937"/>
    </source>
</evidence>
<keyword evidence="1" id="KW-0175">Coiled coil</keyword>
<feature type="compositionally biased region" description="Low complexity" evidence="2">
    <location>
        <begin position="206"/>
        <end position="217"/>
    </location>
</feature>
<comment type="caution">
    <text evidence="3">The sequence shown here is derived from an EMBL/GenBank/DDBJ whole genome shotgun (WGS) entry which is preliminary data.</text>
</comment>
<feature type="region of interest" description="Disordered" evidence="2">
    <location>
        <begin position="194"/>
        <end position="217"/>
    </location>
</feature>
<dbReference type="Proteomes" id="UP000054937">
    <property type="component" value="Unassembled WGS sequence"/>
</dbReference>
<dbReference type="EMBL" id="LDAU01000106">
    <property type="protein sequence ID" value="KRX05569.1"/>
    <property type="molecule type" value="Genomic_DNA"/>
</dbReference>
<feature type="coiled-coil region" evidence="1">
    <location>
        <begin position="330"/>
        <end position="407"/>
    </location>
</feature>
<feature type="coiled-coil region" evidence="1">
    <location>
        <begin position="225"/>
        <end position="252"/>
    </location>
</feature>
<feature type="compositionally biased region" description="Low complexity" evidence="2">
    <location>
        <begin position="21"/>
        <end position="44"/>
    </location>
</feature>
<evidence type="ECO:0000256" key="2">
    <source>
        <dbReference type="SAM" id="MobiDB-lite"/>
    </source>
</evidence>
<dbReference type="AlphaFoldDB" id="A0A0V0QTP3"/>
<organism evidence="3 4">
    <name type="scientific">Pseudocohnilembus persalinus</name>
    <name type="common">Ciliate</name>
    <dbReference type="NCBI Taxonomy" id="266149"/>
    <lineage>
        <taxon>Eukaryota</taxon>
        <taxon>Sar</taxon>
        <taxon>Alveolata</taxon>
        <taxon>Ciliophora</taxon>
        <taxon>Intramacronucleata</taxon>
        <taxon>Oligohymenophorea</taxon>
        <taxon>Scuticociliatia</taxon>
        <taxon>Philasterida</taxon>
        <taxon>Pseudocohnilembidae</taxon>
        <taxon>Pseudocohnilembus</taxon>
    </lineage>
</organism>
<proteinExistence type="predicted"/>
<reference evidence="3 4" key="1">
    <citation type="journal article" date="2015" name="Sci. Rep.">
        <title>Genome of the facultative scuticociliatosis pathogen Pseudocohnilembus persalinus provides insight into its virulence through horizontal gene transfer.</title>
        <authorList>
            <person name="Xiong J."/>
            <person name="Wang G."/>
            <person name="Cheng J."/>
            <person name="Tian M."/>
            <person name="Pan X."/>
            <person name="Warren A."/>
            <person name="Jiang C."/>
            <person name="Yuan D."/>
            <person name="Miao W."/>
        </authorList>
    </citation>
    <scope>NUCLEOTIDE SEQUENCE [LARGE SCALE GENOMIC DNA]</scope>
    <source>
        <strain evidence="3">36N120E</strain>
    </source>
</reference>
<gene>
    <name evidence="3" type="ORF">PPERSA_12747</name>
</gene>
<evidence type="ECO:0000313" key="3">
    <source>
        <dbReference type="EMBL" id="KRX05569.1"/>
    </source>
</evidence>
<evidence type="ECO:0000256" key="1">
    <source>
        <dbReference type="SAM" id="Coils"/>
    </source>
</evidence>
<feature type="region of interest" description="Disordered" evidence="2">
    <location>
        <begin position="1"/>
        <end position="44"/>
    </location>
</feature>
<sequence length="549" mass="65089">MSQKPLSEAPPPQKLQKRNSQPTIKTKTKTPNNNIQKQRSTSQQQDLQQNLQKFYKIKNLNQFNSQNSLQQNQNQNQNQNLNLNQQQQPPKKTLNEFIQNPPKNKINNLFSQNNNLSFISLEEQHKNLHNSLLFEQKGNQTAKNNYNFHQNFNSQNSLNSSQDLNRLNTHQSDNQNQNLNHNLNQNYLSQNKLVSPQKQKLKDQKNSSNNNTAVNANQYNFSTSIKKLDEIAQQMEKQEINYKKQIQQQQTAHFDPSHKIREYEWYEVETKVRKFVEDLVQPKVSKIFQDQKKFEQKQVDSQNERIDHIEKILLLQNEDCPVVAKIYERIKQIEKSQTNFKQDYQQQQQKNHFEFQQIEKKNQDQQLQIKELQEQINFLNKRNSEILEKVTTEIPNLETQIKELKQLQQQNKIDLTLKIDKNSEKTQEIKNTLALYDKQIQTNQSNIEGLAQDFIQLKSKEISKLKEITKGNSQDIIEIREKLVEISRGNNFMEELSLKFLELESYIEHYQPIYFQANISDILYKILNTEGKKKLVELDQKLFNQFSGD</sequence>
<accession>A0A0V0QTP3</accession>
<dbReference type="OrthoDB" id="299584at2759"/>